<feature type="transmembrane region" description="Helical" evidence="1">
    <location>
        <begin position="39"/>
        <end position="59"/>
    </location>
</feature>
<keyword evidence="1" id="KW-0472">Membrane</keyword>
<feature type="transmembrane region" description="Helical" evidence="1">
    <location>
        <begin position="12"/>
        <end position="33"/>
    </location>
</feature>
<feature type="transmembrane region" description="Helical" evidence="1">
    <location>
        <begin position="80"/>
        <end position="108"/>
    </location>
</feature>
<name>A0A0B0ELU7_9BACT</name>
<keyword evidence="1" id="KW-1133">Transmembrane helix</keyword>
<dbReference type="EMBL" id="JRYO01000021">
    <property type="protein sequence ID" value="KHE94022.1"/>
    <property type="molecule type" value="Genomic_DNA"/>
</dbReference>
<accession>A0A0B0ELU7</accession>
<evidence type="ECO:0000313" key="3">
    <source>
        <dbReference type="Proteomes" id="UP000030652"/>
    </source>
</evidence>
<dbReference type="AlphaFoldDB" id="A0A0B0ELU7"/>
<keyword evidence="1" id="KW-0812">Transmembrane</keyword>
<feature type="transmembrane region" description="Helical" evidence="1">
    <location>
        <begin position="206"/>
        <end position="221"/>
    </location>
</feature>
<evidence type="ECO:0000256" key="1">
    <source>
        <dbReference type="SAM" id="Phobius"/>
    </source>
</evidence>
<dbReference type="NCBIfam" id="TIGR04370">
    <property type="entry name" value="glyco_rpt_poly"/>
    <property type="match status" value="1"/>
</dbReference>
<sequence length="386" mass="43569">MNSHGALVITPFILFAFFEIISLWPSAIFAYYTGQSEDAYPIIIVALGFFCLLCGFSLIRRLRRNRFNYRSPKTFLYLHIELPFSITRCSIGIILTFLFLLGISLYHYRGIPPVSSSFMASFGLHGSGTDLLMQESRKILTKDHLFGGAYRGQGLISSFMYVGWPFLLAVSLAIYYKTKKRSWLLTSILFLFFTFIFVAGDGTRAPFLYAIIYLVVVISMFKRLKMRFLFILSVFLIVMTIVLSIITGRLDEEEWSIKDALQKTAERVALDNGMDTIYVIEFVRSGVLDYQYGAINLQKAILALPGTAGGQPFSHRLSFLLGKRSTTSFASTTYLATIFIDFGIIGVVLFYLMFGCVFGLAQQLLYNVKKNASNACSGRICYLLFG</sequence>
<protein>
    <recommendedName>
        <fullName evidence="4">Oligosaccharide repeat unit polymerase</fullName>
    </recommendedName>
</protein>
<organism evidence="2 3">
    <name type="scientific">Candidatus Scalindua brodae</name>
    <dbReference type="NCBI Taxonomy" id="237368"/>
    <lineage>
        <taxon>Bacteria</taxon>
        <taxon>Pseudomonadati</taxon>
        <taxon>Planctomycetota</taxon>
        <taxon>Candidatus Brocadiia</taxon>
        <taxon>Candidatus Brocadiales</taxon>
        <taxon>Candidatus Scalinduaceae</taxon>
        <taxon>Candidatus Scalindua</taxon>
    </lineage>
</organism>
<proteinExistence type="predicted"/>
<feature type="transmembrane region" description="Helical" evidence="1">
    <location>
        <begin position="183"/>
        <end position="200"/>
    </location>
</feature>
<feature type="transmembrane region" description="Helical" evidence="1">
    <location>
        <begin position="228"/>
        <end position="246"/>
    </location>
</feature>
<dbReference type="Proteomes" id="UP000030652">
    <property type="component" value="Unassembled WGS sequence"/>
</dbReference>
<evidence type="ECO:0008006" key="4">
    <source>
        <dbReference type="Google" id="ProtNLM"/>
    </source>
</evidence>
<dbReference type="Pfam" id="PF01901">
    <property type="entry name" value="O_anti_polymase"/>
    <property type="match status" value="1"/>
</dbReference>
<dbReference type="InterPro" id="IPR002760">
    <property type="entry name" value="O_anti_polymase"/>
</dbReference>
<feature type="transmembrane region" description="Helical" evidence="1">
    <location>
        <begin position="155"/>
        <end position="176"/>
    </location>
</feature>
<evidence type="ECO:0000313" key="2">
    <source>
        <dbReference type="EMBL" id="KHE94022.1"/>
    </source>
</evidence>
<dbReference type="eggNOG" id="ENOG5033ZV2">
    <property type="taxonomic scope" value="Bacteria"/>
</dbReference>
<feature type="transmembrane region" description="Helical" evidence="1">
    <location>
        <begin position="334"/>
        <end position="361"/>
    </location>
</feature>
<gene>
    <name evidence="2" type="ORF">SCABRO_00221</name>
</gene>
<comment type="caution">
    <text evidence="2">The sequence shown here is derived from an EMBL/GenBank/DDBJ whole genome shotgun (WGS) entry which is preliminary data.</text>
</comment>
<reference evidence="2 3" key="1">
    <citation type="submission" date="2014-10" db="EMBL/GenBank/DDBJ databases">
        <title>Draft genome of anammox bacterium scalindua brodae, obtained using differential coverage binning of sequence data from two enrichment reactors.</title>
        <authorList>
            <person name="Speth D.R."/>
            <person name="Russ L."/>
            <person name="Kartal B."/>
            <person name="Op den Camp H.J."/>
            <person name="Dutilh B.E."/>
            <person name="Jetten M.S."/>
        </authorList>
    </citation>
    <scope>NUCLEOTIDE SEQUENCE [LARGE SCALE GENOMIC DNA]</scope>
    <source>
        <strain evidence="2">RU1</strain>
    </source>
</reference>